<dbReference type="CDD" id="cd19543">
    <property type="entry name" value="DCL_NRPS"/>
    <property type="match status" value="1"/>
</dbReference>
<dbReference type="Gene3D" id="3.30.300.30">
    <property type="match status" value="1"/>
</dbReference>
<dbReference type="Pfam" id="PF13847">
    <property type="entry name" value="Methyltransf_31"/>
    <property type="match status" value="1"/>
</dbReference>
<dbReference type="InterPro" id="IPR009081">
    <property type="entry name" value="PP-bd_ACP"/>
</dbReference>
<evidence type="ECO:0000259" key="2">
    <source>
        <dbReference type="PROSITE" id="PS50075"/>
    </source>
</evidence>
<evidence type="ECO:0000313" key="3">
    <source>
        <dbReference type="EMBL" id="MBD7910696.1"/>
    </source>
</evidence>
<dbReference type="PROSITE" id="PS00455">
    <property type="entry name" value="AMP_BINDING"/>
    <property type="match status" value="1"/>
</dbReference>
<dbReference type="Pfam" id="PF00550">
    <property type="entry name" value="PP-binding"/>
    <property type="match status" value="1"/>
</dbReference>
<dbReference type="InterPro" id="IPR029063">
    <property type="entry name" value="SAM-dependent_MTases_sf"/>
</dbReference>
<dbReference type="Pfam" id="PF00501">
    <property type="entry name" value="AMP-binding"/>
    <property type="match status" value="2"/>
</dbReference>
<dbReference type="InterPro" id="IPR036736">
    <property type="entry name" value="ACP-like_sf"/>
</dbReference>
<proteinExistence type="predicted"/>
<comment type="cofactor">
    <cofactor evidence="1">
        <name>pantetheine 4'-phosphate</name>
        <dbReference type="ChEBI" id="CHEBI:47942"/>
    </cofactor>
</comment>
<dbReference type="InterPro" id="IPR045851">
    <property type="entry name" value="AMP-bd_C_sf"/>
</dbReference>
<dbReference type="InterPro" id="IPR020845">
    <property type="entry name" value="AMP-binding_CS"/>
</dbReference>
<dbReference type="Pfam" id="PF13193">
    <property type="entry name" value="AMP-binding_C"/>
    <property type="match status" value="1"/>
</dbReference>
<dbReference type="InterPro" id="IPR025714">
    <property type="entry name" value="Methyltranfer_dom"/>
</dbReference>
<dbReference type="SUPFAM" id="SSF52777">
    <property type="entry name" value="CoA-dependent acyltransferases"/>
    <property type="match status" value="3"/>
</dbReference>
<accession>A0ABR8PR92</accession>
<evidence type="ECO:0000313" key="4">
    <source>
        <dbReference type="Proteomes" id="UP000627781"/>
    </source>
</evidence>
<dbReference type="Gene3D" id="3.40.50.980">
    <property type="match status" value="2"/>
</dbReference>
<dbReference type="InterPro" id="IPR025110">
    <property type="entry name" value="AMP-bd_C"/>
</dbReference>
<evidence type="ECO:0000256" key="1">
    <source>
        <dbReference type="ARBA" id="ARBA00001957"/>
    </source>
</evidence>
<name>A0ABR8PR92_9CLOT</name>
<reference evidence="3 4" key="1">
    <citation type="submission" date="2020-08" db="EMBL/GenBank/DDBJ databases">
        <title>A Genomic Blueprint of the Chicken Gut Microbiome.</title>
        <authorList>
            <person name="Gilroy R."/>
            <person name="Ravi A."/>
            <person name="Getino M."/>
            <person name="Pursley I."/>
            <person name="Horton D.L."/>
            <person name="Alikhan N.-F."/>
            <person name="Baker D."/>
            <person name="Gharbi K."/>
            <person name="Hall N."/>
            <person name="Watson M."/>
            <person name="Adriaenssens E.M."/>
            <person name="Foster-Nyarko E."/>
            <person name="Jarju S."/>
            <person name="Secka A."/>
            <person name="Antonio M."/>
            <person name="Oren A."/>
            <person name="Chaudhuri R."/>
            <person name="La Ragione R.M."/>
            <person name="Hildebrand F."/>
            <person name="Pallen M.J."/>
        </authorList>
    </citation>
    <scope>NUCLEOTIDE SEQUENCE [LARGE SCALE GENOMIC DNA]</scope>
    <source>
        <strain evidence="3 4">Sa3CVN1</strain>
    </source>
</reference>
<organism evidence="3 4">
    <name type="scientific">Clostridium cibarium</name>
    <dbReference type="NCBI Taxonomy" id="2762247"/>
    <lineage>
        <taxon>Bacteria</taxon>
        <taxon>Bacillati</taxon>
        <taxon>Bacillota</taxon>
        <taxon>Clostridia</taxon>
        <taxon>Eubacteriales</taxon>
        <taxon>Clostridiaceae</taxon>
        <taxon>Clostridium</taxon>
    </lineage>
</organism>
<dbReference type="EMBL" id="JACSRA010000005">
    <property type="protein sequence ID" value="MBD7910696.1"/>
    <property type="molecule type" value="Genomic_DNA"/>
</dbReference>
<protein>
    <submittedName>
        <fullName evidence="3">AMP-binding protein</fullName>
    </submittedName>
</protein>
<dbReference type="PRINTS" id="PR00154">
    <property type="entry name" value="AMPBINDING"/>
</dbReference>
<sequence>MRKNNKIQKIYSLTPMQEGMLFHAMDNNKSSSVYFEQIVLNLDGYIDIEVLQKSFNILLQRYDILRTAIVYEKIEKPKQVVLAERASDITFKDISNLEEEEKKTYIEEFKKADIKRGFNLTKDTLIRISVIKKDSNSFSLALSFHHIIMDGWCLGIVFKELFQIYVSLKENKDLEEKEIYPYNDYIQWFYKQNKEEAIEYWNKYLEGLEKETIVPNFSNSVDKKQYVLKEHIFEMEENLTDKLKLIAKENKVTVNTVFQSLWGIVLQKYNNTKDIVFGSVVSGRPPEIKGIEEMVGLFVNTIPVRINCDKEMNFIELIKKIHEESTSSTGYHYVPLSEIQSNTDLKHNLINHLVGFENYPLQDDINSFFGNKDLLGFKVADIDIYEQINYDFNIIVVPGDKLKIRLSYNETVYKKEDIKNIEDHMKQVLSEIIENPEVKIKDIGIVTEEEKQKILFDFNNIENLYPKDKTIHELFIEQVNRTPNKAAVVFKGIEFTYKEIDEKSNRLANYIKKQENEKSDFLIGVLMDSSEKMLISILGILKAGGAYVPIDPEYPEERIKYIIDDAKIKLMLSTTEHIRVLNRLQWECETFDTYICLDKENVYEAEEKEENELMNTRLWQQVADSANDDIEGGGWKNSYTGEDLSREEMDEYSSNIFKKLKPYLNKNVRVLEVGCASGLSMFKIAPLVNMYYGTDLSYNIIEKNKKRVKEEQISNIKLACLQAGEIDQLEDDNFDIVIINSVIQCFHGHNYLRKVIDKVVDKIGEKGILFIGDVMDQDLKSNLIESLIEFKDTHSNLNYRTKTDFSNELFVSRSFFEDIVIDVKEVKSVKFTDKIHTIENELTKFRYDALFEIDKKVDNKIVAKKHKCQLGTGILEEYSENYTKSLAKSSDLAYVIYTSGTTGNPKGVMIEHRSLVNLCFWHNEYFQVTENDRSTKYAGVGFDASVWEMFPYIISGATIYIIENNIKLDIKKLEQFYNDNSITISFLPTQICEQLMEECNFKSLRKVLAGGDKLKKYFNKEYDLINNYGPTENTVVTTSFVVDGKYENIPIGKPVSNSKIYILDKDENLQPVGIPGELCISGTGLARGYVNNLSLTKEKFVENPFENGERIYKSGDLARWLPDGNIEFLGRIDNQVKIRGFRIELEEIESQILKYEKVKEVALVVKETGNEDKSIYTYIVSDEKIQVQHLKEFLSKTLPYYMIPAYFIQIDDMPINANGKIDKKALSKLANNVNEKISFESPRNELEEKLANILKEVLGISNVGINEDFFELGGDSLKAIRFVLKCEQIGMSLKINDIFQYSSIKKISEYLGILGDENGLINDVEKASKAITDKFTVRNKFIKYNVEEKEYYVLFIDNSKTVELNEITKFIKEKMHKSIYPHYMRAISMMQLSEKISMQMDPIQFSESINLKNELLIEKSKELMEKVEQEESKFNDAVLTQDILKRYEIAPCQEFHIKYSEKSGIAIRIERYLDMNILEKAILHLVSKQGLLRSILVKEKEEYFWEEYSVPEKLSIPYVDLSEFALDFNSRFLKDSIEQYFIKGYKKENSLLYKMLLVRENLKDYLLVLPFSHAIFDAMSSEIISRKIFEYYDILESGQDINDVEIESYERYVEQVRGGAQSITEEEIIDAFELKEFEKYLSKIEETSPEYEPSKIAAFNYDINLGGMEKTNSEFDPSAVSLELVNRVCKKHFGISKVPIYMIGYGRKYKEKTYFNTIGEFIDLIPILGYEDDKDNRGVMEKAKDKVNISSKHGINFFNFLFGKESLENKKVQYLMKNHSLEKSIIFNFQGKFKKDEDEFMKNLILENNNEMLGFIPRIQFNARCYDDMLRISVFLNFDKEEEKIKNLFTEELKSSMF</sequence>
<dbReference type="Pfam" id="PF00668">
    <property type="entry name" value="Condensation"/>
    <property type="match status" value="2"/>
</dbReference>
<dbReference type="Gene3D" id="1.10.1200.10">
    <property type="entry name" value="ACP-like"/>
    <property type="match status" value="1"/>
</dbReference>
<dbReference type="Gene3D" id="3.40.50.12780">
    <property type="entry name" value="N-terminal domain of ligase-like"/>
    <property type="match status" value="1"/>
</dbReference>
<dbReference type="InterPro" id="IPR020459">
    <property type="entry name" value="AMP-binding"/>
</dbReference>
<dbReference type="InterPro" id="IPR042099">
    <property type="entry name" value="ANL_N_sf"/>
</dbReference>
<dbReference type="InterPro" id="IPR023213">
    <property type="entry name" value="CAT-like_dom_sf"/>
</dbReference>
<dbReference type="RefSeq" id="WP_191767840.1">
    <property type="nucleotide sequence ID" value="NZ_JACSRA010000005.1"/>
</dbReference>
<dbReference type="InterPro" id="IPR001242">
    <property type="entry name" value="Condensation_dom"/>
</dbReference>
<dbReference type="SUPFAM" id="SSF53335">
    <property type="entry name" value="S-adenosyl-L-methionine-dependent methyltransferases"/>
    <property type="match status" value="1"/>
</dbReference>
<dbReference type="InterPro" id="IPR000873">
    <property type="entry name" value="AMP-dep_synth/lig_dom"/>
</dbReference>
<dbReference type="PANTHER" id="PTHR45527:SF1">
    <property type="entry name" value="FATTY ACID SYNTHASE"/>
    <property type="match status" value="1"/>
</dbReference>
<gene>
    <name evidence="3" type="ORF">H9661_04915</name>
</gene>
<dbReference type="PROSITE" id="PS50075">
    <property type="entry name" value="CARRIER"/>
    <property type="match status" value="1"/>
</dbReference>
<dbReference type="SUPFAM" id="SSF47336">
    <property type="entry name" value="ACP-like"/>
    <property type="match status" value="1"/>
</dbReference>
<dbReference type="CDD" id="cd02440">
    <property type="entry name" value="AdoMet_MTases"/>
    <property type="match status" value="1"/>
</dbReference>
<dbReference type="SUPFAM" id="SSF56801">
    <property type="entry name" value="Acetyl-CoA synthetase-like"/>
    <property type="match status" value="1"/>
</dbReference>
<comment type="caution">
    <text evidence="3">The sequence shown here is derived from an EMBL/GenBank/DDBJ whole genome shotgun (WGS) entry which is preliminary data.</text>
</comment>
<feature type="domain" description="Carrier" evidence="2">
    <location>
        <begin position="1241"/>
        <end position="1315"/>
    </location>
</feature>
<keyword evidence="4" id="KW-1185">Reference proteome</keyword>
<dbReference type="Gene3D" id="3.30.559.30">
    <property type="entry name" value="Nonribosomal peptide synthetase, condensation domain"/>
    <property type="match status" value="2"/>
</dbReference>
<dbReference type="PANTHER" id="PTHR45527">
    <property type="entry name" value="NONRIBOSOMAL PEPTIDE SYNTHETASE"/>
    <property type="match status" value="1"/>
</dbReference>
<dbReference type="Proteomes" id="UP000627781">
    <property type="component" value="Unassembled WGS sequence"/>
</dbReference>
<dbReference type="Gene3D" id="3.40.50.150">
    <property type="entry name" value="Vaccinia Virus protein VP39"/>
    <property type="match status" value="1"/>
</dbReference>
<dbReference type="Gene3D" id="3.30.559.10">
    <property type="entry name" value="Chloramphenicol acetyltransferase-like domain"/>
    <property type="match status" value="2"/>
</dbReference>